<protein>
    <submittedName>
        <fullName evidence="1">Uncharacterized protein</fullName>
    </submittedName>
</protein>
<reference evidence="1 2" key="2">
    <citation type="submission" date="2008-10" db="EMBL/GenBank/DDBJ databases">
        <authorList>
            <person name="Fulton L."/>
            <person name="Clifton S."/>
            <person name="Fulton B."/>
            <person name="Xu J."/>
            <person name="Minx P."/>
            <person name="Pepin K.H."/>
            <person name="Johnson M."/>
            <person name="Bhonagiri V."/>
            <person name="Nash W.E."/>
            <person name="Mardis E.R."/>
            <person name="Wilson R.K."/>
        </authorList>
    </citation>
    <scope>NUCLEOTIDE SEQUENCE [LARGE SCALE GENOMIC DNA]</scope>
    <source>
        <strain evidence="1 2">DSM 18315</strain>
    </source>
</reference>
<dbReference type="AlphaFoldDB" id="B7BE19"/>
<evidence type="ECO:0000313" key="1">
    <source>
        <dbReference type="EMBL" id="EEC95300.1"/>
    </source>
</evidence>
<name>B7BE19_9BACT</name>
<gene>
    <name evidence="1" type="ORF">PRABACTJOHN_03294</name>
</gene>
<dbReference type="HOGENOM" id="CLU_2070825_0_0_10"/>
<reference evidence="1 2" key="1">
    <citation type="submission" date="2008-10" db="EMBL/GenBank/DDBJ databases">
        <title>Draft genome sequence of Parabacteroides johnsonii (DSM 18315).</title>
        <authorList>
            <person name="Sudarsanam P."/>
            <person name="Ley R."/>
            <person name="Guruge J."/>
            <person name="Turnbaugh P.J."/>
            <person name="Mahowald M."/>
            <person name="Liep D."/>
            <person name="Gordon J."/>
        </authorList>
    </citation>
    <scope>NUCLEOTIDE SEQUENCE [LARGE SCALE GENOMIC DNA]</scope>
    <source>
        <strain evidence="1 2">DSM 18315</strain>
    </source>
</reference>
<sequence length="118" mass="13557">MVLPAIAPIGNGRARRLEDRQHMTAGNSRRNRFTLAVSCIRRHFRLTTETKKENDKTVHAVQHKHIKEVSATMAVSLVTLWSSWAFLCLCRFWNGLAHIKPEAVFRTGKMMEDKIAEK</sequence>
<proteinExistence type="predicted"/>
<organism evidence="1 2">
    <name type="scientific">Parabacteroides johnsonii DSM 18315</name>
    <dbReference type="NCBI Taxonomy" id="537006"/>
    <lineage>
        <taxon>Bacteria</taxon>
        <taxon>Pseudomonadati</taxon>
        <taxon>Bacteroidota</taxon>
        <taxon>Bacteroidia</taxon>
        <taxon>Bacteroidales</taxon>
        <taxon>Tannerellaceae</taxon>
        <taxon>Parabacteroides</taxon>
    </lineage>
</organism>
<comment type="caution">
    <text evidence="1">The sequence shown here is derived from an EMBL/GenBank/DDBJ whole genome shotgun (WGS) entry which is preliminary data.</text>
</comment>
<accession>B7BE19</accession>
<evidence type="ECO:0000313" key="2">
    <source>
        <dbReference type="Proteomes" id="UP000005510"/>
    </source>
</evidence>
<dbReference type="EMBL" id="ABYH01000351">
    <property type="protein sequence ID" value="EEC95300.1"/>
    <property type="molecule type" value="Genomic_DNA"/>
</dbReference>
<dbReference type="Proteomes" id="UP000005510">
    <property type="component" value="Unassembled WGS sequence"/>
</dbReference>